<sequence length="658" mass="72246">MKVVALVSGGKDSTYNMLHCVIQGHEIVAMANLHPPVDSASDEMDSFMYQTVGYTALSKYSECMGRADGSNVPMYRRAIKGTSAIQSLDYKPTEKSDETEDLFELLQDVLREHPDVQGVSVGAILSTYQRTRVENVCQRLGLTSLAYLWERSQAELLDEIIASGVDARIIKTAAYGLGVRHLGKSLGEIRAELVKMNRMFGLHLCGEGGEYETLVVDSPLFTRKLEPQSQSVVGSSKDEVYHLTFGDFDTVEKTDGAFGIDNLEGWKDDIKVPELLEPEFQDILDMLEGNKPQDSISIGSLSVNEFGPAEIKQTRSSNAVYNLTAPSEFKNKSIEEEATALFALLTEFETTNNIASTSQYTSASLVLSSMSDFAAVNAIYNKHFTEPLPPARVCIESSNIINNMRLQLSLTFIDPGQTKTGIHVQGRSYWAPANIGPYSQATRAHGVAHFAGQIPLIPASMDLVPADNIPLQAVLSLQHIHRVRRALSGVGEFFAYIAAVVSSESAGAVARQAWAEYKDTSGVETPMFVVRVNGLPRAAAVEWTGLGIDQIMLDSFDLDDDETYIQTPEFDGTRCEFGKQIVNLTYAESGTSTTAKPEHNAAVQHVQGTLYVTSQGYARGMEWYNVYEGQLELVLVDSLEREDGQPLDLVLVTRGLKK</sequence>
<dbReference type="InterPro" id="IPR035959">
    <property type="entry name" value="RutC-like_sf"/>
</dbReference>
<evidence type="ECO:0000256" key="3">
    <source>
        <dbReference type="ARBA" id="ARBA00029814"/>
    </source>
</evidence>
<dbReference type="PANTHER" id="PTHR12196:SF2">
    <property type="entry name" value="DIPHTHINE--AMMONIA LIGASE"/>
    <property type="match status" value="1"/>
</dbReference>
<dbReference type="Gene3D" id="3.30.1330.40">
    <property type="entry name" value="RutC-like"/>
    <property type="match status" value="2"/>
</dbReference>
<reference evidence="7" key="1">
    <citation type="submission" date="2014-03" db="EMBL/GenBank/DDBJ databases">
        <authorList>
            <person name="Casaregola S."/>
        </authorList>
    </citation>
    <scope>NUCLEOTIDE SEQUENCE [LARGE SCALE GENOMIC DNA]</scope>
    <source>
        <strain evidence="7">CLIB 918</strain>
    </source>
</reference>
<dbReference type="AlphaFoldDB" id="A0A0J9X579"/>
<evidence type="ECO:0000256" key="2">
    <source>
        <dbReference type="ARBA" id="ARBA00018426"/>
    </source>
</evidence>
<evidence type="ECO:0000259" key="6">
    <source>
        <dbReference type="Pfam" id="PF01902"/>
    </source>
</evidence>
<dbReference type="FunFam" id="3.40.50.620:FF:000145">
    <property type="entry name" value="ATP-binding domain containing protein"/>
    <property type="match status" value="1"/>
</dbReference>
<dbReference type="Gene3D" id="3.90.1490.10">
    <property type="entry name" value="putative n-type atp pyrophosphatase, domain 2"/>
    <property type="match status" value="1"/>
</dbReference>
<dbReference type="GO" id="GO:0017178">
    <property type="term" value="F:diphthine-ammonia ligase activity"/>
    <property type="evidence" value="ECO:0007669"/>
    <property type="project" value="UniProtKB-EC"/>
</dbReference>
<name>A0A0J9X579_GEOCN</name>
<dbReference type="CDD" id="cd01994">
    <property type="entry name" value="AANH_PF0828-like"/>
    <property type="match status" value="1"/>
</dbReference>
<evidence type="ECO:0000256" key="1">
    <source>
        <dbReference type="ARBA" id="ARBA00012089"/>
    </source>
</evidence>
<dbReference type="NCBIfam" id="TIGR00290">
    <property type="entry name" value="MJ0570_dom"/>
    <property type="match status" value="1"/>
</dbReference>
<dbReference type="PANTHER" id="PTHR12196">
    <property type="entry name" value="DOMAIN OF UNKNOWN FUNCTION 71 DUF71 -CONTAINING PROTEIN"/>
    <property type="match status" value="1"/>
</dbReference>
<dbReference type="SUPFAM" id="SSF55298">
    <property type="entry name" value="YjgF-like"/>
    <property type="match status" value="2"/>
</dbReference>
<dbReference type="EMBL" id="CCBN010000002">
    <property type="protein sequence ID" value="CDO52277.1"/>
    <property type="molecule type" value="Genomic_DNA"/>
</dbReference>
<evidence type="ECO:0000256" key="5">
    <source>
        <dbReference type="ARBA" id="ARBA00048108"/>
    </source>
</evidence>
<dbReference type="InterPro" id="IPR014729">
    <property type="entry name" value="Rossmann-like_a/b/a_fold"/>
</dbReference>
<dbReference type="OrthoDB" id="686384at2759"/>
<dbReference type="InterPro" id="IPR030662">
    <property type="entry name" value="DPH6/MJ0570"/>
</dbReference>
<protein>
    <recommendedName>
        <fullName evidence="2">Diphthine--ammonia ligase</fullName>
        <ecNumber evidence="1">6.3.1.14</ecNumber>
    </recommendedName>
    <alternativeName>
        <fullName evidence="3">Diphthamide synthase</fullName>
    </alternativeName>
    <alternativeName>
        <fullName evidence="4">Diphthamide synthetase</fullName>
    </alternativeName>
</protein>
<evidence type="ECO:0000256" key="4">
    <source>
        <dbReference type="ARBA" id="ARBA00031552"/>
    </source>
</evidence>
<dbReference type="Gene3D" id="3.40.50.620">
    <property type="entry name" value="HUPs"/>
    <property type="match status" value="1"/>
</dbReference>
<feature type="domain" description="Diphthamide synthase" evidence="6">
    <location>
        <begin position="1"/>
        <end position="230"/>
    </location>
</feature>
<comment type="catalytic activity">
    <reaction evidence="5">
        <text>diphthine-[translation elongation factor 2] + NH4(+) + ATP = diphthamide-[translation elongation factor 2] + AMP + diphosphate + H(+)</text>
        <dbReference type="Rhea" id="RHEA:19753"/>
        <dbReference type="Rhea" id="RHEA-COMP:10172"/>
        <dbReference type="Rhea" id="RHEA-COMP:10174"/>
        <dbReference type="ChEBI" id="CHEBI:15378"/>
        <dbReference type="ChEBI" id="CHEBI:16692"/>
        <dbReference type="ChEBI" id="CHEBI:28938"/>
        <dbReference type="ChEBI" id="CHEBI:30616"/>
        <dbReference type="ChEBI" id="CHEBI:33019"/>
        <dbReference type="ChEBI" id="CHEBI:82696"/>
        <dbReference type="ChEBI" id="CHEBI:456215"/>
        <dbReference type="EC" id="6.3.1.14"/>
    </reaction>
</comment>
<dbReference type="SUPFAM" id="SSF52402">
    <property type="entry name" value="Adenine nucleotide alpha hydrolases-like"/>
    <property type="match status" value="1"/>
</dbReference>
<evidence type="ECO:0000313" key="8">
    <source>
        <dbReference type="Proteomes" id="UP000242525"/>
    </source>
</evidence>
<dbReference type="CDD" id="cd06156">
    <property type="entry name" value="eu_AANH_C_2"/>
    <property type="match status" value="1"/>
</dbReference>
<dbReference type="InterPro" id="IPR006175">
    <property type="entry name" value="YjgF/YER057c/UK114"/>
</dbReference>
<comment type="caution">
    <text evidence="7">The sequence shown here is derived from an EMBL/GenBank/DDBJ whole genome shotgun (WGS) entry which is preliminary data.</text>
</comment>
<dbReference type="InterPro" id="IPR002761">
    <property type="entry name" value="Diphthami_syn_dom"/>
</dbReference>
<gene>
    <name evidence="7" type="ORF">BN980_GECA02s08469g</name>
</gene>
<proteinExistence type="predicted"/>
<dbReference type="EC" id="6.3.1.14" evidence="1"/>
<dbReference type="Proteomes" id="UP000242525">
    <property type="component" value="Unassembled WGS sequence"/>
</dbReference>
<accession>A0A0J9X579</accession>
<dbReference type="Pfam" id="PF01902">
    <property type="entry name" value="Diphthami_syn_2"/>
    <property type="match status" value="1"/>
</dbReference>
<dbReference type="GO" id="GO:0017183">
    <property type="term" value="P:protein histidyl modification to diphthamide"/>
    <property type="evidence" value="ECO:0007669"/>
    <property type="project" value="TreeGrafter"/>
</dbReference>
<dbReference type="Pfam" id="PF01042">
    <property type="entry name" value="Ribonuc_L-PSP"/>
    <property type="match status" value="1"/>
</dbReference>
<keyword evidence="8" id="KW-1185">Reference proteome</keyword>
<dbReference type="STRING" id="1173061.A0A0J9X579"/>
<evidence type="ECO:0000313" key="7">
    <source>
        <dbReference type="EMBL" id="CDO52277.1"/>
    </source>
</evidence>
<organism evidence="7 8">
    <name type="scientific">Geotrichum candidum</name>
    <name type="common">Oospora lactis</name>
    <name type="synonym">Dipodascus geotrichum</name>
    <dbReference type="NCBI Taxonomy" id="1173061"/>
    <lineage>
        <taxon>Eukaryota</taxon>
        <taxon>Fungi</taxon>
        <taxon>Dikarya</taxon>
        <taxon>Ascomycota</taxon>
        <taxon>Saccharomycotina</taxon>
        <taxon>Dipodascomycetes</taxon>
        <taxon>Dipodascales</taxon>
        <taxon>Dipodascaceae</taxon>
        <taxon>Geotrichum</taxon>
    </lineage>
</organism>